<organism evidence="3">
    <name type="scientific">Anisakis simplex</name>
    <name type="common">Herring worm</name>
    <dbReference type="NCBI Taxonomy" id="6269"/>
    <lineage>
        <taxon>Eukaryota</taxon>
        <taxon>Metazoa</taxon>
        <taxon>Ecdysozoa</taxon>
        <taxon>Nematoda</taxon>
        <taxon>Chromadorea</taxon>
        <taxon>Rhabditida</taxon>
        <taxon>Spirurina</taxon>
        <taxon>Ascaridomorpha</taxon>
        <taxon>Ascaridoidea</taxon>
        <taxon>Anisakidae</taxon>
        <taxon>Anisakis</taxon>
        <taxon>Anisakis simplex complex</taxon>
    </lineage>
</organism>
<keyword evidence="2" id="KW-1185">Reference proteome</keyword>
<dbReference type="WBParaSite" id="ASIM_0000258401-mRNA-1">
    <property type="protein sequence ID" value="ASIM_0000258401-mRNA-1"/>
    <property type="gene ID" value="ASIM_0000258401"/>
</dbReference>
<protein>
    <submittedName>
        <fullName evidence="1 3">Uncharacterized protein</fullName>
    </submittedName>
</protein>
<dbReference type="AlphaFoldDB" id="A0A0M3J4W1"/>
<dbReference type="Proteomes" id="UP000267096">
    <property type="component" value="Unassembled WGS sequence"/>
</dbReference>
<reference evidence="1 2" key="2">
    <citation type="submission" date="2018-11" db="EMBL/GenBank/DDBJ databases">
        <authorList>
            <consortium name="Pathogen Informatics"/>
        </authorList>
    </citation>
    <scope>NUCLEOTIDE SEQUENCE [LARGE SCALE GENOMIC DNA]</scope>
</reference>
<evidence type="ECO:0000313" key="2">
    <source>
        <dbReference type="Proteomes" id="UP000267096"/>
    </source>
</evidence>
<sequence length="104" mass="12188">MVMKRLQEEPGTHRNDCKVVARPMETPLDQEEYREDLVDYSNHCWLDWLGSNVVAVEMVQIAYDHIEANSNMEYTEDYKLVKRYLSNTVGSKLKFVVNTSVRSE</sequence>
<proteinExistence type="predicted"/>
<evidence type="ECO:0000313" key="1">
    <source>
        <dbReference type="EMBL" id="VDK19974.1"/>
    </source>
</evidence>
<accession>A0A0M3J4W1</accession>
<name>A0A0M3J4W1_ANISI</name>
<evidence type="ECO:0000313" key="3">
    <source>
        <dbReference type="WBParaSite" id="ASIM_0000258401-mRNA-1"/>
    </source>
</evidence>
<reference evidence="3" key="1">
    <citation type="submission" date="2017-02" db="UniProtKB">
        <authorList>
            <consortium name="WormBaseParasite"/>
        </authorList>
    </citation>
    <scope>IDENTIFICATION</scope>
</reference>
<gene>
    <name evidence="1" type="ORF">ASIM_LOCUS2445</name>
</gene>
<dbReference type="EMBL" id="UYRR01003268">
    <property type="protein sequence ID" value="VDK19974.1"/>
    <property type="molecule type" value="Genomic_DNA"/>
</dbReference>